<dbReference type="EMBL" id="SSNT01000004">
    <property type="protein sequence ID" value="THF81432.1"/>
    <property type="molecule type" value="Genomic_DNA"/>
</dbReference>
<dbReference type="Proteomes" id="UP000310334">
    <property type="component" value="Unassembled WGS sequence"/>
</dbReference>
<dbReference type="RefSeq" id="WP_136352268.1">
    <property type="nucleotide sequence ID" value="NZ_CP046266.1"/>
</dbReference>
<protein>
    <submittedName>
        <fullName evidence="1">Uncharacterized protein</fullName>
    </submittedName>
</protein>
<keyword evidence="2" id="KW-1185">Reference proteome</keyword>
<reference evidence="1 2" key="1">
    <citation type="submission" date="2019-04" db="EMBL/GenBank/DDBJ databases">
        <title>Bacillus sediminilitoris sp. nov., isolated from a tidal flat sediment on the East China Sea.</title>
        <authorList>
            <person name="Wei Y."/>
            <person name="Mao H."/>
            <person name="Fang J."/>
        </authorList>
    </citation>
    <scope>NUCLEOTIDE SEQUENCE [LARGE SCALE GENOMIC DNA]</scope>
    <source>
        <strain evidence="1 2">DSL-17</strain>
    </source>
</reference>
<dbReference type="AlphaFoldDB" id="A0A4S4C1C1"/>
<comment type="caution">
    <text evidence="1">The sequence shown here is derived from an EMBL/GenBank/DDBJ whole genome shotgun (WGS) entry which is preliminary data.</text>
</comment>
<evidence type="ECO:0000313" key="2">
    <source>
        <dbReference type="Proteomes" id="UP000310334"/>
    </source>
</evidence>
<sequence>MIDVMIGIVIGLIGVWLIGRKSASSRIPHLITKTIRAQAQFLLVLFSEQGDGFHARNSKELKKMRINLANLKTIYHTAAGEIPVNREDLDYYWPVIFSIENVSYLLEDCSKMEKRPILTDQALSQLLYACEMTANAASQKRSHSIKNIPEIEGFPSIQRELMNLQKALK</sequence>
<evidence type="ECO:0000313" key="1">
    <source>
        <dbReference type="EMBL" id="THF81432.1"/>
    </source>
</evidence>
<gene>
    <name evidence="1" type="ORF">E6W99_05850</name>
</gene>
<dbReference type="OrthoDB" id="581879at2"/>
<accession>A0A4S4C1C1</accession>
<organism evidence="1 2">
    <name type="scientific">Metabacillus sediminilitoris</name>
    <dbReference type="NCBI Taxonomy" id="2567941"/>
    <lineage>
        <taxon>Bacteria</taxon>
        <taxon>Bacillati</taxon>
        <taxon>Bacillota</taxon>
        <taxon>Bacilli</taxon>
        <taxon>Bacillales</taxon>
        <taxon>Bacillaceae</taxon>
        <taxon>Metabacillus</taxon>
    </lineage>
</organism>
<name>A0A4S4C1C1_9BACI</name>
<proteinExistence type="predicted"/>